<organism evidence="1 2">
    <name type="scientific">Salmonella phage SeSz-1</name>
    <dbReference type="NCBI Taxonomy" id="2419752"/>
    <lineage>
        <taxon>Viruses</taxon>
        <taxon>Duplodnaviria</taxon>
        <taxon>Heunggongvirae</taxon>
        <taxon>Uroviricota</taxon>
        <taxon>Caudoviricetes</taxon>
        <taxon>Pantevenvirales</taxon>
        <taxon>Ackermannviridae</taxon>
        <taxon>Cvivirinae</taxon>
        <taxon>Kuttervirus</taxon>
        <taxon>Kuttervirus SeSz1</taxon>
    </lineage>
</organism>
<evidence type="ECO:0000313" key="1">
    <source>
        <dbReference type="EMBL" id="QAX99257.1"/>
    </source>
</evidence>
<protein>
    <submittedName>
        <fullName evidence="1">Uncharacterized protein</fullName>
    </submittedName>
</protein>
<reference evidence="1 2" key="1">
    <citation type="submission" date="2018-08" db="EMBL/GenBank/DDBJ databases">
        <title>SeSz_1, Complete genome sequences of 3 novel enterobacteria, Pakpunavirus like phages.</title>
        <authorList>
            <person name="Yuan S."/>
            <person name="Ma Y."/>
            <person name="Liu Q."/>
        </authorList>
    </citation>
    <scope>NUCLEOTIDE SEQUENCE [LARGE SCALE GENOMIC DNA]</scope>
</reference>
<proteinExistence type="predicted"/>
<gene>
    <name evidence="1" type="ORF">SeSz1_75</name>
</gene>
<dbReference type="EMBL" id="MH791405">
    <property type="protein sequence ID" value="QAX99257.1"/>
    <property type="molecule type" value="Genomic_DNA"/>
</dbReference>
<name>A0A411BCJ4_9CAUD</name>
<evidence type="ECO:0000313" key="2">
    <source>
        <dbReference type="Proteomes" id="UP000290716"/>
    </source>
</evidence>
<accession>A0A411BCJ4</accession>
<sequence length="122" mass="13852">MTKTELNNILNVAGYKNILRGNNKIARDRSNKIIKGFPLCKTGPLDISNPSKRLFKDLLRELGTKGLVLDKKDDLVDFGIAVMKIAKFKITLCVQTIQTYDYSEGRDPNYETKYVNVRIEGL</sequence>
<dbReference type="Proteomes" id="UP000290716">
    <property type="component" value="Segment"/>
</dbReference>
<keyword evidence="2" id="KW-1185">Reference proteome</keyword>